<organism evidence="3 4">
    <name type="scientific">Branchiostoma lanceolatum</name>
    <name type="common">Common lancelet</name>
    <name type="synonym">Amphioxus lanceolatum</name>
    <dbReference type="NCBI Taxonomy" id="7740"/>
    <lineage>
        <taxon>Eukaryota</taxon>
        <taxon>Metazoa</taxon>
        <taxon>Chordata</taxon>
        <taxon>Cephalochordata</taxon>
        <taxon>Leptocardii</taxon>
        <taxon>Amphioxiformes</taxon>
        <taxon>Branchiostomatidae</taxon>
        <taxon>Branchiostoma</taxon>
    </lineage>
</organism>
<dbReference type="InterPro" id="IPR012938">
    <property type="entry name" value="Glc/Sorbosone_DH"/>
</dbReference>
<dbReference type="PANTHER" id="PTHR19328">
    <property type="entry name" value="HEDGEHOG-INTERACTING PROTEIN"/>
    <property type="match status" value="1"/>
</dbReference>
<sequence length="449" mass="47652">MSGMCAVLFLLLASSQVSLGAKDCSTSATSSTPGCLCLQEVVGGLKNPLAMLQPDDGTKKFFLVEQIGMIRVTDSSGRLLDQPFLNITSKVLTSDRPGDERGLLGAVLHPQFAQNGYFYLYYSTREGGSNVGGGHKSVLARLQVSDDKNQADPSSERVLMEIAQPGDGNNGGQLLFGADGYLYVSVGDGGAGAHTAGNTSSLLGKVLRIDVNTADSGRPYSVPSDNPFVGQADARPEVYAYGFKNPWRCSVDKGDKEGVGQGRVFCGDVGNSSYEEISIISKGGNHGWPDREGHTCQNPSGCDDGHIPPVHVYSHDEGIAVIGGPVYRGCNVPSLRGKYLYADYTGKLFYLREQRNGTWTNAALCVGNNTVCKTSSQQSWGAGHHFILGFGQDVSGEAYLLTTLNPTASQPLGKVFKFVDPDSTVSGAPVLQVSALLLLTAILIMKSFI</sequence>
<evidence type="ECO:0000256" key="1">
    <source>
        <dbReference type="SAM" id="SignalP"/>
    </source>
</evidence>
<feature type="domain" description="Glucose/Sorbosone dehydrogenase" evidence="2">
    <location>
        <begin position="45"/>
        <end position="342"/>
    </location>
</feature>
<evidence type="ECO:0000313" key="3">
    <source>
        <dbReference type="EMBL" id="CAH1277007.1"/>
    </source>
</evidence>
<feature type="chain" id="PRO_5035938071" evidence="1">
    <location>
        <begin position="21"/>
        <end position="449"/>
    </location>
</feature>
<reference evidence="3" key="1">
    <citation type="submission" date="2022-01" db="EMBL/GenBank/DDBJ databases">
        <authorList>
            <person name="Braso-Vives M."/>
        </authorList>
    </citation>
    <scope>NUCLEOTIDE SEQUENCE</scope>
</reference>
<gene>
    <name evidence="3" type="primary">HHIPL2</name>
    <name evidence="3" type="ORF">BLAG_LOCUS25917</name>
</gene>
<dbReference type="PANTHER" id="PTHR19328:SF75">
    <property type="entry name" value="ALDOSE SUGAR DEHYDROGENASE YLII"/>
    <property type="match status" value="1"/>
</dbReference>
<keyword evidence="4" id="KW-1185">Reference proteome</keyword>
<dbReference type="Pfam" id="PF07995">
    <property type="entry name" value="GSDH"/>
    <property type="match status" value="1"/>
</dbReference>
<dbReference type="AlphaFoldDB" id="A0A8S4MML8"/>
<name>A0A8S4MML8_BRALA</name>
<comment type="caution">
    <text evidence="3">The sequence shown here is derived from an EMBL/GenBank/DDBJ whole genome shotgun (WGS) entry which is preliminary data.</text>
</comment>
<feature type="signal peptide" evidence="1">
    <location>
        <begin position="1"/>
        <end position="20"/>
    </location>
</feature>
<dbReference type="InterPro" id="IPR011042">
    <property type="entry name" value="6-blade_b-propeller_TolB-like"/>
</dbReference>
<dbReference type="SUPFAM" id="SSF50952">
    <property type="entry name" value="Soluble quinoprotein glucose dehydrogenase"/>
    <property type="match status" value="1"/>
</dbReference>
<protein>
    <submittedName>
        <fullName evidence="3">HHIPL2 protein</fullName>
    </submittedName>
</protein>
<accession>A0A8S4MML8</accession>
<dbReference type="Gene3D" id="2.120.10.30">
    <property type="entry name" value="TolB, C-terminal domain"/>
    <property type="match status" value="1"/>
</dbReference>
<dbReference type="EMBL" id="CAKMNS010000130">
    <property type="protein sequence ID" value="CAH1277007.1"/>
    <property type="molecule type" value="Genomic_DNA"/>
</dbReference>
<keyword evidence="1" id="KW-0732">Signal</keyword>
<dbReference type="OrthoDB" id="10266706at2759"/>
<proteinExistence type="predicted"/>
<dbReference type="InterPro" id="IPR011041">
    <property type="entry name" value="Quinoprot_gluc/sorb_DH_b-prop"/>
</dbReference>
<evidence type="ECO:0000313" key="4">
    <source>
        <dbReference type="Proteomes" id="UP000838412"/>
    </source>
</evidence>
<dbReference type="Proteomes" id="UP000838412">
    <property type="component" value="Unassembled WGS sequence"/>
</dbReference>
<evidence type="ECO:0000259" key="2">
    <source>
        <dbReference type="Pfam" id="PF07995"/>
    </source>
</evidence>